<dbReference type="EMBL" id="AHHH01000010">
    <property type="protein sequence ID" value="ESU45160.1"/>
    <property type="molecule type" value="Genomic_DNA"/>
</dbReference>
<evidence type="ECO:0000313" key="1">
    <source>
        <dbReference type="EMBL" id="ESU45160.1"/>
    </source>
</evidence>
<comment type="caution">
    <text evidence="1">The sequence shown here is derived from an EMBL/GenBank/DDBJ whole genome shotgun (WGS) entry which is preliminary data.</text>
</comment>
<dbReference type="Proteomes" id="UP000018040">
    <property type="component" value="Unassembled WGS sequence"/>
</dbReference>
<evidence type="ECO:0000313" key="2">
    <source>
        <dbReference type="Proteomes" id="UP000018040"/>
    </source>
</evidence>
<gene>
    <name evidence="1" type="ORF">GSB_150585</name>
</gene>
<dbReference type="AlphaFoldDB" id="V6U787"/>
<proteinExistence type="predicted"/>
<accession>V6U787</accession>
<reference evidence="1 2" key="2">
    <citation type="journal article" date="2013" name="Genome Biol. Evol.">
        <title>Genome sequencing of Giardia lamblia genotypes A2 and B isolates (DH and GS) and comparative analysis with the genomes of genotypes A1 and E (WB and Pig).</title>
        <authorList>
            <person name="Adam R.D."/>
            <person name="Dahlstrom E.W."/>
            <person name="Martens C.A."/>
            <person name="Bruno D.P."/>
            <person name="Barbian K.D."/>
            <person name="Ricklefs S.M."/>
            <person name="Hernandez M.M."/>
            <person name="Narla N.P."/>
            <person name="Patel R.B."/>
            <person name="Porcella S.F."/>
            <person name="Nash T.E."/>
        </authorList>
    </citation>
    <scope>NUCLEOTIDE SEQUENCE [LARGE SCALE GENOMIC DNA]</scope>
    <source>
        <strain evidence="1 2">GS</strain>
    </source>
</reference>
<organism evidence="1 2">
    <name type="scientific">Giardia intestinalis</name>
    <name type="common">Giardia lamblia</name>
    <dbReference type="NCBI Taxonomy" id="5741"/>
    <lineage>
        <taxon>Eukaryota</taxon>
        <taxon>Metamonada</taxon>
        <taxon>Diplomonadida</taxon>
        <taxon>Hexamitidae</taxon>
        <taxon>Giardiinae</taxon>
        <taxon>Giardia</taxon>
    </lineage>
</organism>
<name>V6U787_GIAIN</name>
<reference evidence="2" key="1">
    <citation type="submission" date="2012-02" db="EMBL/GenBank/DDBJ databases">
        <title>Genome sequencing of Giardia lamblia Genotypes A2 and B isolates (DH and GS) and comparative analysis with the genomes of Genotypes A1 and E (WB and Pig).</title>
        <authorList>
            <person name="Adam R."/>
            <person name="Dahlstrom E."/>
            <person name="Martens C."/>
            <person name="Bruno D."/>
            <person name="Barbian K."/>
            <person name="Porcella S.F."/>
            <person name="Nash T."/>
        </authorList>
    </citation>
    <scope>NUCLEOTIDE SEQUENCE</scope>
    <source>
        <strain evidence="2">GS</strain>
    </source>
</reference>
<sequence length="33" mass="3362">MGVLEDAEGGLWGGELPHTGEAAECSACRRGTT</sequence>
<protein>
    <submittedName>
        <fullName evidence="1">Uncharacterized protein</fullName>
    </submittedName>
</protein>